<feature type="domain" description="IQCH-like ATP-grasp" evidence="2">
    <location>
        <begin position="178"/>
        <end position="246"/>
    </location>
</feature>
<sequence length="534" mass="60556">MVTLNVSESDQADRFRDLQLTLRDRWKTIELFDNSDADILVVPSLSIDQRELQKIEGCEHYEERLLFSLMRLRNPRTRLIYVTSMPLHPSVIDYYLQLLPGIPFSHARNRLLLLSTYDSSLKPLSQKILERPRLLERIRQALRLDKSFMTCYNSSYFEGELSLKLGVPLYAAAPNLEIWGSKSGSRQIFAESKVPFPDGCERVWNETDLAEAAADLWERQPTLKRIVVKLNEGISGEGNALLDLRPIANLAPPNSSHAERVAAMSDRFSTMSFQAKKENWDNFSGRITELGGIVEAFVEGEIKRSPSVQGRITPNGEVEILSTHDQILGGPDGQIYLGCRFPADEVYRLQLQQLGIQVGKKLAEKGALERFGVDFIAVDKGNNEWDLEAIEINLRKGGTTHPFMTLKLLTNGRYDLSTGLFYSQQGRPKYYMATDNLQKDRYRGLLPNDLMDIIAHHRLHFDSGTEIGTVFHLMGCLSQFGKLGLTCIGDSPQQAEEIYNKVVKVLDEETRTSKSDFSSFSDYDFATTWDGYSF</sequence>
<accession>A0A846H5Q6</accession>
<proteinExistence type="predicted"/>
<gene>
    <name evidence="3" type="ORF">PI95_008445</name>
</gene>
<dbReference type="PANTHER" id="PTHR14465:SF0">
    <property type="entry name" value="IQ DOMAIN-CONTAINING PROTEIN H"/>
    <property type="match status" value="1"/>
</dbReference>
<name>A0A846H5Q6_9CYAN</name>
<feature type="domain" description="PGM1 C-terminal" evidence="1">
    <location>
        <begin position="449"/>
        <end position="501"/>
    </location>
</feature>
<feature type="domain" description="IQCH-like ATP-grasp" evidence="2">
    <location>
        <begin position="261"/>
        <end position="416"/>
    </location>
</feature>
<evidence type="ECO:0000313" key="4">
    <source>
        <dbReference type="Proteomes" id="UP000031549"/>
    </source>
</evidence>
<keyword evidence="3" id="KW-0436">Ligase</keyword>
<dbReference type="SUPFAM" id="SSF56059">
    <property type="entry name" value="Glutathione synthetase ATP-binding domain-like"/>
    <property type="match status" value="1"/>
</dbReference>
<reference evidence="3 4" key="1">
    <citation type="journal article" date="2015" name="Genome Announc.">
        <title>Draft Genome Sequence of Cyanobacterium Hassallia byssoidea Strain VB512170, Isolated from Monuments in India.</title>
        <authorList>
            <person name="Singh D."/>
            <person name="Chandrababunaidu M.M."/>
            <person name="Panda A."/>
            <person name="Sen D."/>
            <person name="Bhattacharyya S."/>
            <person name="Adhikary S.P."/>
            <person name="Tripathy S."/>
        </authorList>
    </citation>
    <scope>NUCLEOTIDE SEQUENCE [LARGE SCALE GENOMIC DNA]</scope>
    <source>
        <strain evidence="3 4">VB512170</strain>
    </source>
</reference>
<dbReference type="InterPro" id="IPR056855">
    <property type="entry name" value="ATP-grasp_IQCH"/>
</dbReference>
<evidence type="ECO:0000259" key="2">
    <source>
        <dbReference type="Pfam" id="PF24923"/>
    </source>
</evidence>
<dbReference type="InterPro" id="IPR041356">
    <property type="entry name" value="PGM1_C"/>
</dbReference>
<dbReference type="RefSeq" id="WP_039747433.1">
    <property type="nucleotide sequence ID" value="NZ_JTCM02000012.1"/>
</dbReference>
<dbReference type="Proteomes" id="UP000031549">
    <property type="component" value="Unassembled WGS sequence"/>
</dbReference>
<dbReference type="Pfam" id="PF18105">
    <property type="entry name" value="PGM1_C"/>
    <property type="match status" value="1"/>
</dbReference>
<dbReference type="PANTHER" id="PTHR14465">
    <property type="entry name" value="IQ DOMAIN-CONTAINING PROTEIN H"/>
    <property type="match status" value="1"/>
</dbReference>
<dbReference type="EMBL" id="JTCM02000012">
    <property type="protein sequence ID" value="NEU72595.1"/>
    <property type="molecule type" value="Genomic_DNA"/>
</dbReference>
<evidence type="ECO:0000313" key="3">
    <source>
        <dbReference type="EMBL" id="NEU72595.1"/>
    </source>
</evidence>
<dbReference type="GO" id="GO:0016874">
    <property type="term" value="F:ligase activity"/>
    <property type="evidence" value="ECO:0007669"/>
    <property type="project" value="UniProtKB-KW"/>
</dbReference>
<keyword evidence="4" id="KW-1185">Reference proteome</keyword>
<dbReference type="InterPro" id="IPR038752">
    <property type="entry name" value="IQCH"/>
</dbReference>
<comment type="caution">
    <text evidence="3">The sequence shown here is derived from an EMBL/GenBank/DDBJ whole genome shotgun (WGS) entry which is preliminary data.</text>
</comment>
<dbReference type="Pfam" id="PF24923">
    <property type="entry name" value="ATP-grasp_IQCH"/>
    <property type="match status" value="2"/>
</dbReference>
<organism evidence="3 4">
    <name type="scientific">Hassallia byssoidea VB512170</name>
    <dbReference type="NCBI Taxonomy" id="1304833"/>
    <lineage>
        <taxon>Bacteria</taxon>
        <taxon>Bacillati</taxon>
        <taxon>Cyanobacteriota</taxon>
        <taxon>Cyanophyceae</taxon>
        <taxon>Nostocales</taxon>
        <taxon>Tolypothrichaceae</taxon>
        <taxon>Hassallia</taxon>
    </lineage>
</organism>
<evidence type="ECO:0000259" key="1">
    <source>
        <dbReference type="Pfam" id="PF18105"/>
    </source>
</evidence>
<protein>
    <submittedName>
        <fullName evidence="3">Carboxylate-amine ligase</fullName>
    </submittedName>
</protein>
<dbReference type="AlphaFoldDB" id="A0A846H5Q6"/>